<organism evidence="6 7">
    <name type="scientific">Catellatospora citrea</name>
    <dbReference type="NCBI Taxonomy" id="53366"/>
    <lineage>
        <taxon>Bacteria</taxon>
        <taxon>Bacillati</taxon>
        <taxon>Actinomycetota</taxon>
        <taxon>Actinomycetes</taxon>
        <taxon>Micromonosporales</taxon>
        <taxon>Micromonosporaceae</taxon>
        <taxon>Catellatospora</taxon>
    </lineage>
</organism>
<proteinExistence type="inferred from homology"/>
<dbReference type="Gene3D" id="2.60.40.10">
    <property type="entry name" value="Immunoglobulins"/>
    <property type="match status" value="1"/>
</dbReference>
<dbReference type="PRINTS" id="PR00722">
    <property type="entry name" value="CHYMOTRYPSIN"/>
</dbReference>
<dbReference type="Gene3D" id="2.40.10.10">
    <property type="entry name" value="Trypsin-like serine proteases"/>
    <property type="match status" value="1"/>
</dbReference>
<dbReference type="PROSITE" id="PS50240">
    <property type="entry name" value="TRYPSIN_DOM"/>
    <property type="match status" value="1"/>
</dbReference>
<reference evidence="6 7" key="1">
    <citation type="submission" date="2021-01" db="EMBL/GenBank/DDBJ databases">
        <title>Whole genome shotgun sequence of Catellatospora citrea NBRC 14495.</title>
        <authorList>
            <person name="Komaki H."/>
            <person name="Tamura T."/>
        </authorList>
    </citation>
    <scope>NUCLEOTIDE SEQUENCE [LARGE SCALE GENOMIC DNA]</scope>
    <source>
        <strain evidence="6 7">NBRC 14495</strain>
    </source>
</reference>
<evidence type="ECO:0000259" key="5">
    <source>
        <dbReference type="PROSITE" id="PS51127"/>
    </source>
</evidence>
<feature type="domain" description="Peptidase S1" evidence="4">
    <location>
        <begin position="42"/>
        <end position="256"/>
    </location>
</feature>
<dbReference type="GO" id="GO:0005975">
    <property type="term" value="P:carbohydrate metabolic process"/>
    <property type="evidence" value="ECO:0007669"/>
    <property type="project" value="UniProtKB-ARBA"/>
</dbReference>
<dbReference type="AlphaFoldDB" id="A0A8J3KKK1"/>
<evidence type="ECO:0000256" key="3">
    <source>
        <dbReference type="SAM" id="SignalP"/>
    </source>
</evidence>
<evidence type="ECO:0000313" key="6">
    <source>
        <dbReference type="EMBL" id="GIF96954.1"/>
    </source>
</evidence>
<dbReference type="EMBL" id="BONH01000007">
    <property type="protein sequence ID" value="GIF96954.1"/>
    <property type="molecule type" value="Genomic_DNA"/>
</dbReference>
<sequence>MNRTCLRAGTPGPSTRRRAWSLLALPALLLSGLTGLAQPAHAVGGGSDATDGQFPFIARVTLPGLVCSGALVRPEWVLTAGHCVDALRPYRMRVALGGTTVATATSVAVAGARRHPSWPSQPGADPSLDLALIRLAEPVDTPFAPLAEPGESTAWDGPSDPMTAVGWGVTGPDTGPTDTLQTIGGTVTTSTDVLTATFTSGGVCGGDSGSPALVTTPRGTVVAGALSKAPEDCGSPGTYAMAGSGPGRDWLQSVLDSGPTERTEHPWTAEPATSERYCTLAGDRGVDAGEAELVPGIAAHHTLWFNYDPPDASTPVVVSTAGSTVDTVVGVFHSTGDTLQHDLMARWTQGENDSQGTPQTLHTWASQGGEPSERVYLIGVGTRTEGDTGPICVQIMPQYPANDVPVGAIAISGSTGSQNTDVGIATGDPAEGSGPSAPTATAWYRWTATAGRVEFSHTAGAALSVYRGQVTAADRIAAAPARLTGKKKDKPKKTHRVRAANPAFTAVAGETYYIGVSGTGTVPSGDLVWKHGTALTVDGPGTVANDFPATLTGTLREDGDGPISGRTVTFTLGSGAAAQSCTATTDAAGLATCTIANVAQPASATGVPVSADFAGDGQYLPSHTDTTAKLVYHTGRALGLSSRLLALPPLVVSDTGEISTSATSHTERVGGRVTAGIVRASAVGARVDTGQARSVANAWTGELTIGLPGLPAIRATDVHAESRSTCQVGRLTPAATGSVSLGTLTIGGVSRPVATIAPNTVIRVGALTVTLNEQRPVPGASAGLAVTALRVSAPGVTDLVVAQARSDIHHCG</sequence>
<dbReference type="GO" id="GO:0006508">
    <property type="term" value="P:proteolysis"/>
    <property type="evidence" value="ECO:0007669"/>
    <property type="project" value="InterPro"/>
</dbReference>
<feature type="domain" description="Big-1" evidence="5">
    <location>
        <begin position="532"/>
        <end position="631"/>
    </location>
</feature>
<dbReference type="PROSITE" id="PS00134">
    <property type="entry name" value="TRYPSIN_HIS"/>
    <property type="match status" value="1"/>
</dbReference>
<dbReference type="InterPro" id="IPR001254">
    <property type="entry name" value="Trypsin_dom"/>
</dbReference>
<dbReference type="Pfam" id="PF00089">
    <property type="entry name" value="Trypsin"/>
    <property type="match status" value="1"/>
</dbReference>
<dbReference type="SUPFAM" id="SSF49373">
    <property type="entry name" value="Invasin/intimin cell-adhesion fragments"/>
    <property type="match status" value="1"/>
</dbReference>
<dbReference type="RefSeq" id="WP_120314832.1">
    <property type="nucleotide sequence ID" value="NZ_BONH01000007.1"/>
</dbReference>
<evidence type="ECO:0000313" key="7">
    <source>
        <dbReference type="Proteomes" id="UP000659904"/>
    </source>
</evidence>
<keyword evidence="3" id="KW-0732">Signal</keyword>
<comment type="similarity">
    <text evidence="1">Belongs to the intimin/invasin family.</text>
</comment>
<comment type="caution">
    <text evidence="6">The sequence shown here is derived from an EMBL/GenBank/DDBJ whole genome shotgun (WGS) entry which is preliminary data.</text>
</comment>
<feature type="signal peptide" evidence="3">
    <location>
        <begin position="1"/>
        <end position="42"/>
    </location>
</feature>
<dbReference type="InterPro" id="IPR051487">
    <property type="entry name" value="Ser/Thr_Proteases_Immune/Dev"/>
</dbReference>
<keyword evidence="7" id="KW-1185">Reference proteome</keyword>
<dbReference type="InterPro" id="IPR008964">
    <property type="entry name" value="Invasin/intimin_cell_adhesion"/>
</dbReference>
<gene>
    <name evidence="6" type="ORF">Cci01nite_20480</name>
</gene>
<evidence type="ECO:0008006" key="8">
    <source>
        <dbReference type="Google" id="ProtNLM"/>
    </source>
</evidence>
<dbReference type="GO" id="GO:0004252">
    <property type="term" value="F:serine-type endopeptidase activity"/>
    <property type="evidence" value="ECO:0007669"/>
    <property type="project" value="InterPro"/>
</dbReference>
<dbReference type="InterPro" id="IPR001314">
    <property type="entry name" value="Peptidase_S1A"/>
</dbReference>
<evidence type="ECO:0000256" key="2">
    <source>
        <dbReference type="ARBA" id="ARBA00023157"/>
    </source>
</evidence>
<dbReference type="SUPFAM" id="SSF50494">
    <property type="entry name" value="Trypsin-like serine proteases"/>
    <property type="match status" value="1"/>
</dbReference>
<dbReference type="InterPro" id="IPR013783">
    <property type="entry name" value="Ig-like_fold"/>
</dbReference>
<dbReference type="InterPro" id="IPR018114">
    <property type="entry name" value="TRYPSIN_HIS"/>
</dbReference>
<dbReference type="SMART" id="SM00020">
    <property type="entry name" value="Tryp_SPc"/>
    <property type="match status" value="1"/>
</dbReference>
<accession>A0A8J3KKK1</accession>
<keyword evidence="2" id="KW-1015">Disulfide bond</keyword>
<dbReference type="PANTHER" id="PTHR24256">
    <property type="entry name" value="TRYPTASE-RELATED"/>
    <property type="match status" value="1"/>
</dbReference>
<dbReference type="InterPro" id="IPR003344">
    <property type="entry name" value="Big_1_dom"/>
</dbReference>
<dbReference type="PROSITE" id="PS51127">
    <property type="entry name" value="BIG1"/>
    <property type="match status" value="1"/>
</dbReference>
<evidence type="ECO:0000259" key="4">
    <source>
        <dbReference type="PROSITE" id="PS50240"/>
    </source>
</evidence>
<dbReference type="Proteomes" id="UP000659904">
    <property type="component" value="Unassembled WGS sequence"/>
</dbReference>
<dbReference type="InterPro" id="IPR009003">
    <property type="entry name" value="Peptidase_S1_PA"/>
</dbReference>
<name>A0A8J3KKK1_9ACTN</name>
<protein>
    <recommendedName>
        <fullName evidence="8">Trypsin</fullName>
    </recommendedName>
</protein>
<dbReference type="InterPro" id="IPR043504">
    <property type="entry name" value="Peptidase_S1_PA_chymotrypsin"/>
</dbReference>
<evidence type="ECO:0000256" key="1">
    <source>
        <dbReference type="ARBA" id="ARBA00010116"/>
    </source>
</evidence>
<feature type="chain" id="PRO_5035165149" description="Trypsin" evidence="3">
    <location>
        <begin position="43"/>
        <end position="812"/>
    </location>
</feature>